<sequence length="72" mass="7108">MTEDGANVVTAEIAAVHGGCGGVPYGGVPKPLAVIVCIGQELQQKVVEVGLIKGVISGGELGGIVTKVVVII</sequence>
<gene>
    <name evidence="1" type="ORF">L6164_023229</name>
</gene>
<keyword evidence="2" id="KW-1185">Reference proteome</keyword>
<dbReference type="Proteomes" id="UP000828941">
    <property type="component" value="Chromosome 9"/>
</dbReference>
<name>A0ACB9MHJ7_BAUVA</name>
<reference evidence="1 2" key="1">
    <citation type="journal article" date="2022" name="DNA Res.">
        <title>Chromosomal-level genome assembly of the orchid tree Bauhinia variegata (Leguminosae; Cercidoideae) supports the allotetraploid origin hypothesis of Bauhinia.</title>
        <authorList>
            <person name="Zhong Y."/>
            <person name="Chen Y."/>
            <person name="Zheng D."/>
            <person name="Pang J."/>
            <person name="Liu Y."/>
            <person name="Luo S."/>
            <person name="Meng S."/>
            <person name="Qian L."/>
            <person name="Wei D."/>
            <person name="Dai S."/>
            <person name="Zhou R."/>
        </authorList>
    </citation>
    <scope>NUCLEOTIDE SEQUENCE [LARGE SCALE GENOMIC DNA]</scope>
    <source>
        <strain evidence="1">BV-YZ2020</strain>
    </source>
</reference>
<accession>A0ACB9MHJ7</accession>
<dbReference type="EMBL" id="CM039434">
    <property type="protein sequence ID" value="KAI4323638.1"/>
    <property type="molecule type" value="Genomic_DNA"/>
</dbReference>
<organism evidence="1 2">
    <name type="scientific">Bauhinia variegata</name>
    <name type="common">Purple orchid tree</name>
    <name type="synonym">Phanera variegata</name>
    <dbReference type="NCBI Taxonomy" id="167791"/>
    <lineage>
        <taxon>Eukaryota</taxon>
        <taxon>Viridiplantae</taxon>
        <taxon>Streptophyta</taxon>
        <taxon>Embryophyta</taxon>
        <taxon>Tracheophyta</taxon>
        <taxon>Spermatophyta</taxon>
        <taxon>Magnoliopsida</taxon>
        <taxon>eudicotyledons</taxon>
        <taxon>Gunneridae</taxon>
        <taxon>Pentapetalae</taxon>
        <taxon>rosids</taxon>
        <taxon>fabids</taxon>
        <taxon>Fabales</taxon>
        <taxon>Fabaceae</taxon>
        <taxon>Cercidoideae</taxon>
        <taxon>Cercideae</taxon>
        <taxon>Bauhiniinae</taxon>
        <taxon>Bauhinia</taxon>
    </lineage>
</organism>
<protein>
    <submittedName>
        <fullName evidence="1">Uncharacterized protein</fullName>
    </submittedName>
</protein>
<evidence type="ECO:0000313" key="1">
    <source>
        <dbReference type="EMBL" id="KAI4323638.1"/>
    </source>
</evidence>
<comment type="caution">
    <text evidence="1">The sequence shown here is derived from an EMBL/GenBank/DDBJ whole genome shotgun (WGS) entry which is preliminary data.</text>
</comment>
<proteinExistence type="predicted"/>
<evidence type="ECO:0000313" key="2">
    <source>
        <dbReference type="Proteomes" id="UP000828941"/>
    </source>
</evidence>